<dbReference type="PROSITE" id="PS51257">
    <property type="entry name" value="PROKAR_LIPOPROTEIN"/>
    <property type="match status" value="1"/>
</dbReference>
<dbReference type="AlphaFoldDB" id="A0AAE3RBE6"/>
<name>A0AAE3RBE6_9BACT</name>
<accession>A0AAE3RBE6</accession>
<evidence type="ECO:0000313" key="2">
    <source>
        <dbReference type="Proteomes" id="UP001232063"/>
    </source>
</evidence>
<comment type="caution">
    <text evidence="1">The sequence shown here is derived from an EMBL/GenBank/DDBJ whole genome shotgun (WGS) entry which is preliminary data.</text>
</comment>
<evidence type="ECO:0000313" key="1">
    <source>
        <dbReference type="EMBL" id="MDJ1504323.1"/>
    </source>
</evidence>
<evidence type="ECO:0008006" key="3">
    <source>
        <dbReference type="Google" id="ProtNLM"/>
    </source>
</evidence>
<gene>
    <name evidence="1" type="ORF">QNI22_26930</name>
</gene>
<proteinExistence type="predicted"/>
<organism evidence="1 2">
    <name type="scientific">Xanthocytophaga agilis</name>
    <dbReference type="NCBI Taxonomy" id="3048010"/>
    <lineage>
        <taxon>Bacteria</taxon>
        <taxon>Pseudomonadati</taxon>
        <taxon>Bacteroidota</taxon>
        <taxon>Cytophagia</taxon>
        <taxon>Cytophagales</taxon>
        <taxon>Rhodocytophagaceae</taxon>
        <taxon>Xanthocytophaga</taxon>
    </lineage>
</organism>
<sequence>MKTIVTFLLYSIVMGCCSCGPKESKQEQLAVSDSTITQTKNTNKIP</sequence>
<protein>
    <recommendedName>
        <fullName evidence="3">Lipoprotein</fullName>
    </recommendedName>
</protein>
<keyword evidence="2" id="KW-1185">Reference proteome</keyword>
<dbReference type="RefSeq" id="WP_314515490.1">
    <property type="nucleotide sequence ID" value="NZ_JASJOU010000011.1"/>
</dbReference>
<dbReference type="EMBL" id="JASJOU010000011">
    <property type="protein sequence ID" value="MDJ1504323.1"/>
    <property type="molecule type" value="Genomic_DNA"/>
</dbReference>
<reference evidence="1" key="1">
    <citation type="submission" date="2023-05" db="EMBL/GenBank/DDBJ databases">
        <authorList>
            <person name="Zhang X."/>
        </authorList>
    </citation>
    <scope>NUCLEOTIDE SEQUENCE</scope>
    <source>
        <strain evidence="1">BD1B2-1</strain>
    </source>
</reference>
<dbReference type="Proteomes" id="UP001232063">
    <property type="component" value="Unassembled WGS sequence"/>
</dbReference>